<dbReference type="RefSeq" id="WP_251611087.1">
    <property type="nucleotide sequence ID" value="NZ_JAMQJY010000003.1"/>
</dbReference>
<evidence type="ECO:0008006" key="3">
    <source>
        <dbReference type="Google" id="ProtNLM"/>
    </source>
</evidence>
<name>A0ABT0XN86_9BACI</name>
<protein>
    <recommendedName>
        <fullName evidence="3">DinB family protein</fullName>
    </recommendedName>
</protein>
<evidence type="ECO:0000313" key="1">
    <source>
        <dbReference type="EMBL" id="MCM2677372.1"/>
    </source>
</evidence>
<sequence>MKNEIKTILQETFYGPEGNSSWYTEAKKESGLIGTVSRISAREASLDIDGTTIAAHTHHTMYHITVCKNTIKNVDQEKDWSISWKIKQVDEEEWNEIQKGLEREYNELIELIEHRELSSIALTIIFANLAHSAYHLGALRQLIKRINKD</sequence>
<reference evidence="1" key="1">
    <citation type="submission" date="2022-06" db="EMBL/GenBank/DDBJ databases">
        <title>Alkalicoccobacillus porphyridii sp. nov., isolated from a marine red alga, Porphyridium purpureum and reclassification of Shouchella plakortidis and Shouchella gibsonii as Alkalicoccobacillus plakortidis comb. nov. and Alkalicoccobacillus gibsonii comb. nov.</title>
        <authorList>
            <person name="Kim K.H."/>
            <person name="Lee J.K."/>
            <person name="Han D.M."/>
            <person name="Baek J.H."/>
            <person name="Jeon C.O."/>
        </authorList>
    </citation>
    <scope>NUCLEOTIDE SEQUENCE</scope>
    <source>
        <strain evidence="1">DSM 19153</strain>
    </source>
</reference>
<gene>
    <name evidence="1" type="ORF">NDM98_19305</name>
</gene>
<comment type="caution">
    <text evidence="1">The sequence shown here is derived from an EMBL/GenBank/DDBJ whole genome shotgun (WGS) entry which is preliminary data.</text>
</comment>
<proteinExistence type="predicted"/>
<evidence type="ECO:0000313" key="2">
    <source>
        <dbReference type="Proteomes" id="UP001203665"/>
    </source>
</evidence>
<organism evidence="1 2">
    <name type="scientific">Alkalicoccobacillus plakortidis</name>
    <dbReference type="NCBI Taxonomy" id="444060"/>
    <lineage>
        <taxon>Bacteria</taxon>
        <taxon>Bacillati</taxon>
        <taxon>Bacillota</taxon>
        <taxon>Bacilli</taxon>
        <taxon>Bacillales</taxon>
        <taxon>Bacillaceae</taxon>
        <taxon>Alkalicoccobacillus</taxon>
    </lineage>
</organism>
<keyword evidence="2" id="KW-1185">Reference proteome</keyword>
<dbReference type="EMBL" id="JAMQJY010000003">
    <property type="protein sequence ID" value="MCM2677372.1"/>
    <property type="molecule type" value="Genomic_DNA"/>
</dbReference>
<accession>A0ABT0XN86</accession>
<dbReference type="Proteomes" id="UP001203665">
    <property type="component" value="Unassembled WGS sequence"/>
</dbReference>